<dbReference type="Proteomes" id="UP000030136">
    <property type="component" value="Unassembled WGS sequence"/>
</dbReference>
<proteinExistence type="predicted"/>
<keyword evidence="5" id="KW-1185">Reference proteome</keyword>
<dbReference type="Proteomes" id="UP000249300">
    <property type="component" value="Chromosome 1"/>
</dbReference>
<feature type="transmembrane region" description="Helical" evidence="1">
    <location>
        <begin position="41"/>
        <end position="57"/>
    </location>
</feature>
<reference evidence="2 4" key="1">
    <citation type="submission" date="2014-08" db="EMBL/GenBank/DDBJ databases">
        <title>Porphyromonas crevioricanis strain:COT-253_OH1447 Genome sequencing.</title>
        <authorList>
            <person name="Wallis C."/>
            <person name="Deusch O."/>
            <person name="O'Flynn C."/>
            <person name="Davis I."/>
            <person name="Jospin G."/>
            <person name="Darling A.E."/>
            <person name="Coil D.A."/>
            <person name="Alexiev A."/>
            <person name="Horsfall A."/>
            <person name="Kirkwood N."/>
            <person name="Harris S."/>
            <person name="Eisen J.A."/>
        </authorList>
    </citation>
    <scope>NUCLEOTIDE SEQUENCE [LARGE SCALE GENOMIC DNA]</scope>
    <source>
        <strain evidence="4">COT-253 OH1447</strain>
        <strain evidence="2">COT-253_OH1447</strain>
    </source>
</reference>
<evidence type="ECO:0000256" key="1">
    <source>
        <dbReference type="SAM" id="Phobius"/>
    </source>
</evidence>
<keyword evidence="1" id="KW-0812">Transmembrane</keyword>
<evidence type="ECO:0000313" key="5">
    <source>
        <dbReference type="Proteomes" id="UP000249300"/>
    </source>
</evidence>
<dbReference type="InterPro" id="IPR038770">
    <property type="entry name" value="Na+/solute_symporter_sf"/>
</dbReference>
<feature type="transmembrane region" description="Helical" evidence="1">
    <location>
        <begin position="16"/>
        <end position="35"/>
    </location>
</feature>
<dbReference type="RefSeq" id="WP_023937539.1">
    <property type="nucleotide sequence ID" value="NZ_FUXH01000002.1"/>
</dbReference>
<feature type="transmembrane region" description="Helical" evidence="1">
    <location>
        <begin position="165"/>
        <end position="184"/>
    </location>
</feature>
<feature type="transmembrane region" description="Helical" evidence="1">
    <location>
        <begin position="69"/>
        <end position="90"/>
    </location>
</feature>
<dbReference type="EMBL" id="LS483447">
    <property type="protein sequence ID" value="SQH72908.1"/>
    <property type="molecule type" value="Genomic_DNA"/>
</dbReference>
<keyword evidence="1" id="KW-1133">Transmembrane helix</keyword>
<feature type="transmembrane region" description="Helical" evidence="1">
    <location>
        <begin position="229"/>
        <end position="249"/>
    </location>
</feature>
<evidence type="ECO:0000313" key="3">
    <source>
        <dbReference type="EMBL" id="SQH72908.1"/>
    </source>
</evidence>
<organism evidence="2 4">
    <name type="scientific">Porphyromonas crevioricanis</name>
    <dbReference type="NCBI Taxonomy" id="393921"/>
    <lineage>
        <taxon>Bacteria</taxon>
        <taxon>Pseudomonadati</taxon>
        <taxon>Bacteroidota</taxon>
        <taxon>Bacteroidia</taxon>
        <taxon>Bacteroidales</taxon>
        <taxon>Porphyromonadaceae</taxon>
        <taxon>Porphyromonas</taxon>
    </lineage>
</organism>
<dbReference type="STRING" id="393921.HQ45_01390"/>
<feature type="transmembrane region" description="Helical" evidence="1">
    <location>
        <begin position="134"/>
        <end position="153"/>
    </location>
</feature>
<gene>
    <name evidence="2" type="ORF">HQ38_07005</name>
    <name evidence="3" type="ORF">NCTC12858_00743</name>
</gene>
<protein>
    <submittedName>
        <fullName evidence="3">Sodium Bile acid symporter family</fullName>
    </submittedName>
</protein>
<dbReference type="EMBL" id="JQJC01000021">
    <property type="protein sequence ID" value="KGN93953.1"/>
    <property type="molecule type" value="Genomic_DNA"/>
</dbReference>
<evidence type="ECO:0000313" key="4">
    <source>
        <dbReference type="Proteomes" id="UP000030136"/>
    </source>
</evidence>
<keyword evidence="1" id="KW-0472">Membrane</keyword>
<sequence>MNLHQPKRSLAFLRRIKDFSLPIAIAVGIIFWKYLYPLEAVIPYMIGGMLFFTFLKLSPRGIRLLPVHWLLALLQLSLGILSFYLLTIFVGNGQTPWGDLSAQGTMICFVAPAATASAVIISMMGGNIGVGASYVLLTNTTIAFVAPLLFSLLVGGEVPFWQSVWQIFSGVSPLVFSPLALAWLLRYGCPRVHRSLSSIPQVAFWLWVISLAIILAHTVKFIVDKNCPADLLLILSGCGLAACIIQFALGKWIGAKTRQADSITIGQSLGQKNTTLAIWMAQMYLNPISSIAPASYIIWQNSFNSFQLWLKSRKDAQQTTTQQ</sequence>
<evidence type="ECO:0000313" key="2">
    <source>
        <dbReference type="EMBL" id="KGN93953.1"/>
    </source>
</evidence>
<dbReference type="Gene3D" id="1.20.1530.20">
    <property type="match status" value="1"/>
</dbReference>
<accession>A0A0A2FIH6</accession>
<feature type="transmembrane region" description="Helical" evidence="1">
    <location>
        <begin position="204"/>
        <end position="223"/>
    </location>
</feature>
<dbReference type="eggNOG" id="COG0385">
    <property type="taxonomic scope" value="Bacteria"/>
</dbReference>
<dbReference type="KEGG" id="pcre:NCTC12858_00743"/>
<name>A0A0A2FIH6_9PORP</name>
<feature type="transmembrane region" description="Helical" evidence="1">
    <location>
        <begin position="102"/>
        <end position="122"/>
    </location>
</feature>
<reference evidence="3 5" key="2">
    <citation type="submission" date="2018-06" db="EMBL/GenBank/DDBJ databases">
        <authorList>
            <consortium name="Pathogen Informatics"/>
            <person name="Doyle S."/>
        </authorList>
    </citation>
    <scope>NUCLEOTIDE SEQUENCE [LARGE SCALE GENOMIC DNA]</scope>
    <source>
        <strain evidence="3 5">NCTC12858</strain>
    </source>
</reference>
<dbReference type="AlphaFoldDB" id="A0A0A2FIH6"/>